<evidence type="ECO:0000259" key="11">
    <source>
        <dbReference type="PROSITE" id="PS50262"/>
    </source>
</evidence>
<keyword evidence="7 12" id="KW-0675">Receptor</keyword>
<dbReference type="GO" id="GO:0004930">
    <property type="term" value="F:G protein-coupled receptor activity"/>
    <property type="evidence" value="ECO:0007669"/>
    <property type="project" value="UniProtKB-KW"/>
</dbReference>
<dbReference type="InterPro" id="IPR050125">
    <property type="entry name" value="GPCR_opsins"/>
</dbReference>
<feature type="domain" description="G-protein coupled receptors family 1 profile" evidence="11">
    <location>
        <begin position="58"/>
        <end position="275"/>
    </location>
</feature>
<evidence type="ECO:0000256" key="7">
    <source>
        <dbReference type="ARBA" id="ARBA00023170"/>
    </source>
</evidence>
<evidence type="ECO:0000256" key="5">
    <source>
        <dbReference type="ARBA" id="ARBA00023040"/>
    </source>
</evidence>
<keyword evidence="3 10" id="KW-0812">Transmembrane</keyword>
<keyword evidence="9" id="KW-0844">Vision</keyword>
<dbReference type="AlphaFoldDB" id="A0A1V9XFD9"/>
<dbReference type="PANTHER" id="PTHR24240">
    <property type="entry name" value="OPSIN"/>
    <property type="match status" value="1"/>
</dbReference>
<organism evidence="12 13">
    <name type="scientific">Tropilaelaps mercedesae</name>
    <dbReference type="NCBI Taxonomy" id="418985"/>
    <lineage>
        <taxon>Eukaryota</taxon>
        <taxon>Metazoa</taxon>
        <taxon>Ecdysozoa</taxon>
        <taxon>Arthropoda</taxon>
        <taxon>Chelicerata</taxon>
        <taxon>Arachnida</taxon>
        <taxon>Acari</taxon>
        <taxon>Parasitiformes</taxon>
        <taxon>Mesostigmata</taxon>
        <taxon>Gamasina</taxon>
        <taxon>Dermanyssoidea</taxon>
        <taxon>Laelapidae</taxon>
        <taxon>Tropilaelaps</taxon>
    </lineage>
</organism>
<evidence type="ECO:0000256" key="3">
    <source>
        <dbReference type="ARBA" id="ARBA00022692"/>
    </source>
</evidence>
<evidence type="ECO:0000256" key="4">
    <source>
        <dbReference type="ARBA" id="ARBA00022989"/>
    </source>
</evidence>
<keyword evidence="9" id="KW-0716">Sensory transduction</keyword>
<comment type="similarity">
    <text evidence="2">Belongs to the G-protein coupled receptor 1 family.</text>
</comment>
<comment type="caution">
    <text evidence="12">The sequence shown here is derived from an EMBL/GenBank/DDBJ whole genome shotgun (WGS) entry which is preliminary data.</text>
</comment>
<evidence type="ECO:0000256" key="8">
    <source>
        <dbReference type="ARBA" id="ARBA00023224"/>
    </source>
</evidence>
<name>A0A1V9XFD9_9ACAR</name>
<reference evidence="12 13" key="1">
    <citation type="journal article" date="2017" name="Gigascience">
        <title>Draft genome of the honey bee ectoparasitic mite, Tropilaelaps mercedesae, is shaped by the parasitic life history.</title>
        <authorList>
            <person name="Dong X."/>
            <person name="Armstrong S.D."/>
            <person name="Xia D."/>
            <person name="Makepeace B.L."/>
            <person name="Darby A.C."/>
            <person name="Kadowaki T."/>
        </authorList>
    </citation>
    <scope>NUCLEOTIDE SEQUENCE [LARGE SCALE GENOMIC DNA]</scope>
    <source>
        <strain evidence="12">Wuxi-XJTLU</strain>
    </source>
</reference>
<keyword evidence="8" id="KW-0807">Transducer</keyword>
<dbReference type="InterPro" id="IPR000276">
    <property type="entry name" value="GPCR_Rhodpsn"/>
</dbReference>
<protein>
    <submittedName>
        <fullName evidence="12">Visual pigment receptor peropsin-like</fullName>
    </submittedName>
</protein>
<dbReference type="Proteomes" id="UP000192247">
    <property type="component" value="Unassembled WGS sequence"/>
</dbReference>
<dbReference type="STRING" id="418985.A0A1V9XFD9"/>
<gene>
    <name evidence="12" type="ORF">BIW11_10503</name>
</gene>
<keyword evidence="6 10" id="KW-0472">Membrane</keyword>
<dbReference type="GO" id="GO:0016020">
    <property type="term" value="C:membrane"/>
    <property type="evidence" value="ECO:0007669"/>
    <property type="project" value="UniProtKB-SubCell"/>
</dbReference>
<accession>A0A1V9XFD9</accession>
<sequence length="275" mass="32027">MDGDDEFWKLDWNTSLWWASPRDKTHLRGVFENLQVSQMTQNLLGIYLTVTGIAGLIANFLVLGMFFRTPGRLSPSSMVLLNLTVSDICILLLGFPTHTAANFAGRWLYGDLGCVLYGFFGFLFGTAHIGTLSVLSYEQYRTISEMKPDAVPTQKYLDRLHRRYVIYVTLIWVFAIFWALLPVIGWSRYYYEPYGTACTIDWQRNDAKFKSYIIAYFFGGYVFPFGLMIYSYAKIILMKRTYHMLNRRQLAFQSDIIASLKQVREEDLTWVRIQF</sequence>
<dbReference type="OrthoDB" id="2101615at2759"/>
<feature type="transmembrane region" description="Helical" evidence="10">
    <location>
        <begin position="213"/>
        <end position="237"/>
    </location>
</feature>
<dbReference type="InterPro" id="IPR017452">
    <property type="entry name" value="GPCR_Rhodpsn_7TM"/>
</dbReference>
<feature type="transmembrane region" description="Helical" evidence="10">
    <location>
        <begin position="44"/>
        <end position="67"/>
    </location>
</feature>
<keyword evidence="13" id="KW-1185">Reference proteome</keyword>
<dbReference type="GO" id="GO:0007601">
    <property type="term" value="P:visual perception"/>
    <property type="evidence" value="ECO:0007669"/>
    <property type="project" value="UniProtKB-KW"/>
</dbReference>
<evidence type="ECO:0000256" key="1">
    <source>
        <dbReference type="ARBA" id="ARBA00004141"/>
    </source>
</evidence>
<dbReference type="EMBL" id="MNPL01012204">
    <property type="protein sequence ID" value="OQR72254.1"/>
    <property type="molecule type" value="Genomic_DNA"/>
</dbReference>
<keyword evidence="5" id="KW-0297">G-protein coupled receptor</keyword>
<dbReference type="Pfam" id="PF00001">
    <property type="entry name" value="7tm_1"/>
    <property type="match status" value="1"/>
</dbReference>
<dbReference type="InParanoid" id="A0A1V9XFD9"/>
<evidence type="ECO:0000256" key="10">
    <source>
        <dbReference type="SAM" id="Phobius"/>
    </source>
</evidence>
<dbReference type="Gene3D" id="1.20.1070.10">
    <property type="entry name" value="Rhodopsin 7-helix transmembrane proteins"/>
    <property type="match status" value="1"/>
</dbReference>
<dbReference type="FunCoup" id="A0A1V9XFD9">
    <property type="interactions" value="83"/>
</dbReference>
<evidence type="ECO:0000313" key="13">
    <source>
        <dbReference type="Proteomes" id="UP000192247"/>
    </source>
</evidence>
<evidence type="ECO:0000256" key="2">
    <source>
        <dbReference type="ARBA" id="ARBA00010663"/>
    </source>
</evidence>
<evidence type="ECO:0000313" key="12">
    <source>
        <dbReference type="EMBL" id="OQR72254.1"/>
    </source>
</evidence>
<feature type="transmembrane region" description="Helical" evidence="10">
    <location>
        <begin position="115"/>
        <end position="137"/>
    </location>
</feature>
<dbReference type="SUPFAM" id="SSF81321">
    <property type="entry name" value="Family A G protein-coupled receptor-like"/>
    <property type="match status" value="1"/>
</dbReference>
<feature type="transmembrane region" description="Helical" evidence="10">
    <location>
        <begin position="164"/>
        <end position="184"/>
    </location>
</feature>
<keyword evidence="4 10" id="KW-1133">Transmembrane helix</keyword>
<dbReference type="PRINTS" id="PR00237">
    <property type="entry name" value="GPCRRHODOPSN"/>
</dbReference>
<dbReference type="PROSITE" id="PS50262">
    <property type="entry name" value="G_PROTEIN_RECEP_F1_2"/>
    <property type="match status" value="1"/>
</dbReference>
<feature type="transmembrane region" description="Helical" evidence="10">
    <location>
        <begin position="79"/>
        <end position="95"/>
    </location>
</feature>
<evidence type="ECO:0000256" key="6">
    <source>
        <dbReference type="ARBA" id="ARBA00023136"/>
    </source>
</evidence>
<comment type="subcellular location">
    <subcellularLocation>
        <location evidence="1">Membrane</location>
        <topology evidence="1">Multi-pass membrane protein</topology>
    </subcellularLocation>
</comment>
<proteinExistence type="inferred from homology"/>
<evidence type="ECO:0000256" key="9">
    <source>
        <dbReference type="ARBA" id="ARBA00023305"/>
    </source>
</evidence>